<dbReference type="NCBIfam" id="TIGR01195">
    <property type="entry name" value="oadG_fam"/>
    <property type="match status" value="1"/>
</dbReference>
<keyword evidence="7 16" id="KW-1003">Cell membrane</keyword>
<evidence type="ECO:0000256" key="15">
    <source>
        <dbReference type="ARBA" id="ARBA00048176"/>
    </source>
</evidence>
<dbReference type="GO" id="GO:0036376">
    <property type="term" value="P:sodium ion export across plasma membrane"/>
    <property type="evidence" value="ECO:0007669"/>
    <property type="project" value="InterPro"/>
</dbReference>
<protein>
    <recommendedName>
        <fullName evidence="16">Probable oxaloacetate decarboxylase gamma chain</fullName>
        <ecNumber evidence="16">7.2.4.2</ecNumber>
    </recommendedName>
</protein>
<evidence type="ECO:0000256" key="5">
    <source>
        <dbReference type="ARBA" id="ARBA00011869"/>
    </source>
</evidence>
<dbReference type="NCBIfam" id="NF002792">
    <property type="entry name" value="PRK02919.1"/>
    <property type="match status" value="1"/>
</dbReference>
<keyword evidence="19" id="KW-1185">Reference proteome</keyword>
<evidence type="ECO:0000256" key="11">
    <source>
        <dbReference type="ARBA" id="ARBA00023053"/>
    </source>
</evidence>
<comment type="subcellular location">
    <subcellularLocation>
        <location evidence="3 16 17">Cell membrane</location>
        <topology evidence="3 16 17">Single-pass membrane protein</topology>
    </subcellularLocation>
</comment>
<dbReference type="HAMAP" id="MF_00404">
    <property type="entry name" value="OadG"/>
    <property type="match status" value="1"/>
</dbReference>
<evidence type="ECO:0000256" key="6">
    <source>
        <dbReference type="ARBA" id="ARBA00022448"/>
    </source>
</evidence>
<comment type="catalytic activity">
    <reaction evidence="15 16 17">
        <text>oxaloacetate + 2 Na(+)(in) + H(+) = pyruvate + 2 Na(+)(out) + CO2</text>
        <dbReference type="Rhea" id="RHEA:57724"/>
        <dbReference type="ChEBI" id="CHEBI:15361"/>
        <dbReference type="ChEBI" id="CHEBI:15378"/>
        <dbReference type="ChEBI" id="CHEBI:16452"/>
        <dbReference type="ChEBI" id="CHEBI:16526"/>
        <dbReference type="ChEBI" id="CHEBI:29101"/>
        <dbReference type="EC" id="7.2.4.2"/>
    </reaction>
</comment>
<evidence type="ECO:0000256" key="7">
    <source>
        <dbReference type="ARBA" id="ARBA00022475"/>
    </source>
</evidence>
<dbReference type="InterPro" id="IPR005899">
    <property type="entry name" value="Na_pump_deCOase"/>
</dbReference>
<keyword evidence="12 16" id="KW-0406">Ion transport</keyword>
<dbReference type="GO" id="GO:0008948">
    <property type="term" value="F:oxaloacetate decarboxylase activity"/>
    <property type="evidence" value="ECO:0007669"/>
    <property type="project" value="UniProtKB-UniRule"/>
</dbReference>
<evidence type="ECO:0000256" key="8">
    <source>
        <dbReference type="ARBA" id="ARBA00022692"/>
    </source>
</evidence>
<accession>A0A1W1UZ70</accession>
<dbReference type="Proteomes" id="UP000192408">
    <property type="component" value="Unassembled WGS sequence"/>
</dbReference>
<proteinExistence type="inferred from homology"/>
<evidence type="ECO:0000256" key="13">
    <source>
        <dbReference type="ARBA" id="ARBA00023136"/>
    </source>
</evidence>
<organism evidence="18 19">
    <name type="scientific">Pasteurella testudinis DSM 23072</name>
    <dbReference type="NCBI Taxonomy" id="1122938"/>
    <lineage>
        <taxon>Bacteria</taxon>
        <taxon>Pseudomonadati</taxon>
        <taxon>Pseudomonadota</taxon>
        <taxon>Gammaproteobacteria</taxon>
        <taxon>Pasteurellales</taxon>
        <taxon>Pasteurellaceae</taxon>
        <taxon>Pasteurella</taxon>
    </lineage>
</organism>
<dbReference type="GO" id="GO:0015081">
    <property type="term" value="F:sodium ion transmembrane transporter activity"/>
    <property type="evidence" value="ECO:0007669"/>
    <property type="project" value="UniProtKB-UniRule"/>
</dbReference>
<evidence type="ECO:0000256" key="9">
    <source>
        <dbReference type="ARBA" id="ARBA00022967"/>
    </source>
</evidence>
<comment type="similarity">
    <text evidence="4 16 17">Belongs to the OadG family.</text>
</comment>
<dbReference type="Pfam" id="PF04277">
    <property type="entry name" value="OAD_gamma"/>
    <property type="match status" value="1"/>
</dbReference>
<keyword evidence="11 16" id="KW-0915">Sodium</keyword>
<evidence type="ECO:0000256" key="14">
    <source>
        <dbReference type="ARBA" id="ARBA00023201"/>
    </source>
</evidence>
<reference evidence="19" key="1">
    <citation type="submission" date="2017-04" db="EMBL/GenBank/DDBJ databases">
        <authorList>
            <person name="Varghese N."/>
            <person name="Submissions S."/>
        </authorList>
    </citation>
    <scope>NUCLEOTIDE SEQUENCE [LARGE SCALE GENOMIC DNA]</scope>
    <source>
        <strain evidence="19">DSM 23072</strain>
    </source>
</reference>
<dbReference type="STRING" id="1122938.SAMN05660772_00871"/>
<feature type="transmembrane region" description="Helical" evidence="16 17">
    <location>
        <begin position="12"/>
        <end position="33"/>
    </location>
</feature>
<keyword evidence="10 16" id="KW-1133">Transmembrane helix</keyword>
<keyword evidence="13 16" id="KW-0472">Membrane</keyword>
<comment type="cofactor">
    <cofactor evidence="1 16 17">
        <name>Na(+)</name>
        <dbReference type="ChEBI" id="CHEBI:29101"/>
    </cofactor>
</comment>
<keyword evidence="14 16" id="KW-0739">Sodium transport</keyword>
<dbReference type="InterPro" id="IPR023424">
    <property type="entry name" value="OadG"/>
</dbReference>
<evidence type="ECO:0000313" key="19">
    <source>
        <dbReference type="Proteomes" id="UP000192408"/>
    </source>
</evidence>
<gene>
    <name evidence="16" type="primary">oadG</name>
    <name evidence="18" type="ORF">SAMN05660772_00871</name>
</gene>
<sequence>MMTAAELMGEGISLMVSGMGFVLLFLFILIFAIRLMSYLTNRFFPEPIKPLRNKATTIASTTANTTVVASSGVNDIEALRPIIVAAIAHHRRQHN</sequence>
<comment type="subunit">
    <text evidence="5 16">Heterotrimer of an alpha, a beta and a gamma subunit.</text>
</comment>
<evidence type="ECO:0000256" key="4">
    <source>
        <dbReference type="ARBA" id="ARBA00005844"/>
    </source>
</evidence>
<dbReference type="EC" id="7.2.4.2" evidence="16"/>
<evidence type="ECO:0000256" key="10">
    <source>
        <dbReference type="ARBA" id="ARBA00022989"/>
    </source>
</evidence>
<name>A0A1W1UZ70_9PAST</name>
<evidence type="ECO:0000256" key="3">
    <source>
        <dbReference type="ARBA" id="ARBA00004162"/>
    </source>
</evidence>
<dbReference type="EMBL" id="FWWV01000024">
    <property type="protein sequence ID" value="SMB86418.1"/>
    <property type="molecule type" value="Genomic_DNA"/>
</dbReference>
<evidence type="ECO:0000256" key="1">
    <source>
        <dbReference type="ARBA" id="ARBA00001959"/>
    </source>
</evidence>
<evidence type="ECO:0000256" key="16">
    <source>
        <dbReference type="HAMAP-Rule" id="MF_00404"/>
    </source>
</evidence>
<keyword evidence="6 16" id="KW-0813">Transport</keyword>
<evidence type="ECO:0000256" key="2">
    <source>
        <dbReference type="ARBA" id="ARBA00003002"/>
    </source>
</evidence>
<evidence type="ECO:0000256" key="17">
    <source>
        <dbReference type="RuleBase" id="RU004278"/>
    </source>
</evidence>
<comment type="function">
    <text evidence="2 16 17">Catalyzes the decarboxylation of oxaloacetate coupled to Na(+) translocation.</text>
</comment>
<dbReference type="GO" id="GO:0015451">
    <property type="term" value="F:decarboxylation-driven active transmembrane transporter activity"/>
    <property type="evidence" value="ECO:0007669"/>
    <property type="project" value="UniProtKB-EC"/>
</dbReference>
<keyword evidence="8 16" id="KW-0812">Transmembrane</keyword>
<evidence type="ECO:0000256" key="12">
    <source>
        <dbReference type="ARBA" id="ARBA00023065"/>
    </source>
</evidence>
<dbReference type="AlphaFoldDB" id="A0A1W1UZ70"/>
<keyword evidence="9 16" id="KW-1278">Translocase</keyword>
<evidence type="ECO:0000313" key="18">
    <source>
        <dbReference type="EMBL" id="SMB86418.1"/>
    </source>
</evidence>
<dbReference type="GO" id="GO:0005886">
    <property type="term" value="C:plasma membrane"/>
    <property type="evidence" value="ECO:0007669"/>
    <property type="project" value="UniProtKB-SubCell"/>
</dbReference>